<keyword evidence="2" id="KW-1185">Reference proteome</keyword>
<dbReference type="OrthoDB" id="487460at2"/>
<sequence>MPFTDAYGTWLEVATNHEPSTTWAIFDEPTQDHKLFRFKFSTDWDRWKNPDIGYRSFGIFRHHYHDDGGNFNLIGDTRKIYPTQEPQLIELPILTSIVDNPWFIRKAGFVRKFYANHHWIENNPTWDLKWSVTIELFLN</sequence>
<dbReference type="EMBL" id="CZDF01000148">
    <property type="protein sequence ID" value="CUR32142.1"/>
    <property type="molecule type" value="Genomic_DNA"/>
</dbReference>
<dbReference type="Proteomes" id="UP000184315">
    <property type="component" value="Unassembled WGS sequence"/>
</dbReference>
<organism evidence="1 2">
    <name type="scientific">Planktothrix tepida PCC 9214</name>
    <dbReference type="NCBI Taxonomy" id="671072"/>
    <lineage>
        <taxon>Bacteria</taxon>
        <taxon>Bacillati</taxon>
        <taxon>Cyanobacteriota</taxon>
        <taxon>Cyanophyceae</taxon>
        <taxon>Oscillatoriophycideae</taxon>
        <taxon>Oscillatoriales</taxon>
        <taxon>Microcoleaceae</taxon>
        <taxon>Planktothrix</taxon>
    </lineage>
</organism>
<reference evidence="2" key="1">
    <citation type="submission" date="2015-10" db="EMBL/GenBank/DDBJ databases">
        <authorList>
            <person name="Regsiter A."/>
            <person name="william w."/>
        </authorList>
    </citation>
    <scope>NUCLEOTIDE SEQUENCE [LARGE SCALE GENOMIC DNA]</scope>
</reference>
<protein>
    <submittedName>
        <fullName evidence="1">Uncharacterized protein</fullName>
    </submittedName>
</protein>
<evidence type="ECO:0000313" key="2">
    <source>
        <dbReference type="Proteomes" id="UP000184315"/>
    </source>
</evidence>
<name>A0A1J1LIU2_9CYAN</name>
<gene>
    <name evidence="1" type="ORF">PL9214430114</name>
</gene>
<accession>A0A1J1LIU2</accession>
<dbReference type="AlphaFoldDB" id="A0A1J1LIU2"/>
<dbReference type="RefSeq" id="WP_072718900.1">
    <property type="nucleotide sequence ID" value="NZ_LN889796.1"/>
</dbReference>
<dbReference type="STRING" id="671072.PL9214430114"/>
<proteinExistence type="predicted"/>
<evidence type="ECO:0000313" key="1">
    <source>
        <dbReference type="EMBL" id="CUR32142.1"/>
    </source>
</evidence>